<keyword evidence="2" id="KW-1185">Reference proteome</keyword>
<accession>A0A6S7JVZ4</accession>
<proteinExistence type="predicted"/>
<evidence type="ECO:0000313" key="2">
    <source>
        <dbReference type="Proteomes" id="UP001152795"/>
    </source>
</evidence>
<comment type="caution">
    <text evidence="1">The sequence shown here is derived from an EMBL/GenBank/DDBJ whole genome shotgun (WGS) entry which is preliminary data.</text>
</comment>
<gene>
    <name evidence="1" type="ORF">PACLA_8A052480</name>
</gene>
<evidence type="ECO:0000313" key="1">
    <source>
        <dbReference type="EMBL" id="CAB4035251.1"/>
    </source>
</evidence>
<dbReference type="Proteomes" id="UP001152795">
    <property type="component" value="Unassembled WGS sequence"/>
</dbReference>
<reference evidence="1" key="1">
    <citation type="submission" date="2020-04" db="EMBL/GenBank/DDBJ databases">
        <authorList>
            <person name="Alioto T."/>
            <person name="Alioto T."/>
            <person name="Gomez Garrido J."/>
        </authorList>
    </citation>
    <scope>NUCLEOTIDE SEQUENCE</scope>
    <source>
        <strain evidence="1">A484AB</strain>
    </source>
</reference>
<dbReference type="EMBL" id="CACRXK020020862">
    <property type="protein sequence ID" value="CAB4035251.1"/>
    <property type="molecule type" value="Genomic_DNA"/>
</dbReference>
<dbReference type="AlphaFoldDB" id="A0A6S7JVZ4"/>
<organism evidence="1 2">
    <name type="scientific">Paramuricea clavata</name>
    <name type="common">Red gorgonian</name>
    <name type="synonym">Violescent sea-whip</name>
    <dbReference type="NCBI Taxonomy" id="317549"/>
    <lineage>
        <taxon>Eukaryota</taxon>
        <taxon>Metazoa</taxon>
        <taxon>Cnidaria</taxon>
        <taxon>Anthozoa</taxon>
        <taxon>Octocorallia</taxon>
        <taxon>Malacalcyonacea</taxon>
        <taxon>Plexauridae</taxon>
        <taxon>Paramuricea</taxon>
    </lineage>
</organism>
<protein>
    <submittedName>
        <fullName evidence="1">Uncharacterized protein</fullName>
    </submittedName>
</protein>
<sequence length="125" mass="14079">MCQIFTEGVVVNDFVNEVVVVNDSANSCETDQDTSQSRVCKSNAICSNIEKPKSGQTINTEAIQALSDSLVHITEVIAKLQENMNKSRQNTELQVENEPNYMQERTAEQELNFCFNAQNIKYLLN</sequence>
<name>A0A6S7JVZ4_PARCT</name>